<dbReference type="PANTHER" id="PTHR13929">
    <property type="entry name" value="1,4-DIHYDROXY-2-NAPHTHOATE OCTAPRENYLTRANSFERASE"/>
    <property type="match status" value="1"/>
</dbReference>
<reference evidence="7 8" key="1">
    <citation type="submission" date="2021-06" db="EMBL/GenBank/DDBJ databases">
        <title>Differences between aerobic and microaerobic xylene degrading microbial communities.</title>
        <authorList>
            <person name="Banerjee S."/>
            <person name="Tancsics A."/>
        </authorList>
    </citation>
    <scope>NUCLEOTIDE SEQUENCE [LARGE SCALE GENOMIC DNA]</scope>
    <source>
        <strain evidence="7 8">MAP12</strain>
    </source>
</reference>
<dbReference type="PANTHER" id="PTHR13929:SF0">
    <property type="entry name" value="UBIA PRENYLTRANSFERASE DOMAIN-CONTAINING PROTEIN 1"/>
    <property type="match status" value="1"/>
</dbReference>
<dbReference type="Pfam" id="PF01040">
    <property type="entry name" value="UbiA"/>
    <property type="match status" value="1"/>
</dbReference>
<evidence type="ECO:0000256" key="4">
    <source>
        <dbReference type="ARBA" id="ARBA00022989"/>
    </source>
</evidence>
<keyword evidence="4 6" id="KW-1133">Transmembrane helix</keyword>
<feature type="transmembrane region" description="Helical" evidence="6">
    <location>
        <begin position="216"/>
        <end position="239"/>
    </location>
</feature>
<dbReference type="EMBL" id="JAHRGL010000062">
    <property type="protein sequence ID" value="MBV2134693.1"/>
    <property type="molecule type" value="Genomic_DNA"/>
</dbReference>
<name>A0ABS6N0X0_9GAMM</name>
<organism evidence="7 8">
    <name type="scientific">Geopseudomonas aromaticivorans</name>
    <dbReference type="NCBI Taxonomy" id="2849492"/>
    <lineage>
        <taxon>Bacteria</taxon>
        <taxon>Pseudomonadati</taxon>
        <taxon>Pseudomonadota</taxon>
        <taxon>Gammaproteobacteria</taxon>
        <taxon>Pseudomonadales</taxon>
        <taxon>Pseudomonadaceae</taxon>
        <taxon>Geopseudomonas</taxon>
    </lineage>
</organism>
<evidence type="ECO:0000256" key="3">
    <source>
        <dbReference type="ARBA" id="ARBA00022692"/>
    </source>
</evidence>
<proteinExistence type="predicted"/>
<evidence type="ECO:0000313" key="8">
    <source>
        <dbReference type="Proteomes" id="UP000813068"/>
    </source>
</evidence>
<dbReference type="RefSeq" id="WP_217683130.1">
    <property type="nucleotide sequence ID" value="NZ_JAHRGL010000062.1"/>
</dbReference>
<keyword evidence="8" id="KW-1185">Reference proteome</keyword>
<keyword evidence="3 6" id="KW-0812">Transmembrane</keyword>
<evidence type="ECO:0000256" key="5">
    <source>
        <dbReference type="ARBA" id="ARBA00023136"/>
    </source>
</evidence>
<feature type="transmembrane region" description="Helical" evidence="6">
    <location>
        <begin position="150"/>
        <end position="171"/>
    </location>
</feature>
<dbReference type="InterPro" id="IPR000537">
    <property type="entry name" value="UbiA_prenyltransferase"/>
</dbReference>
<keyword evidence="5 6" id="KW-0472">Membrane</keyword>
<comment type="caution">
    <text evidence="7">The sequence shown here is derived from an EMBL/GenBank/DDBJ whole genome shotgun (WGS) entry which is preliminary data.</text>
</comment>
<evidence type="ECO:0000256" key="1">
    <source>
        <dbReference type="ARBA" id="ARBA00004141"/>
    </source>
</evidence>
<dbReference type="InterPro" id="IPR026046">
    <property type="entry name" value="UBIAD1"/>
</dbReference>
<dbReference type="CDD" id="cd13962">
    <property type="entry name" value="PT_UbiA_UBIAD1"/>
    <property type="match status" value="1"/>
</dbReference>
<dbReference type="PIRSF" id="PIRSF005355">
    <property type="entry name" value="UBIAD1"/>
    <property type="match status" value="1"/>
</dbReference>
<dbReference type="Proteomes" id="UP000813068">
    <property type="component" value="Unassembled WGS sequence"/>
</dbReference>
<feature type="transmembrane region" description="Helical" evidence="6">
    <location>
        <begin position="40"/>
        <end position="61"/>
    </location>
</feature>
<feature type="transmembrane region" description="Helical" evidence="6">
    <location>
        <begin position="123"/>
        <end position="143"/>
    </location>
</feature>
<protein>
    <submittedName>
        <fullName evidence="7">Prenyltransferase</fullName>
    </submittedName>
</protein>
<gene>
    <name evidence="7" type="ORF">KRX52_18130</name>
</gene>
<feature type="transmembrane region" description="Helical" evidence="6">
    <location>
        <begin position="277"/>
        <end position="301"/>
    </location>
</feature>
<sequence length="303" mass="31644">MAGKLHWLGVIRGRFLLLALTCVALGIAAALQTRDLDGGFVADALLVLLGALAAHAGVNALNEYSDYRSGLDQQTRRTPFSGGSGTLVAQPQYVDVAQWLGLGAVGLTTAIGLYFLIRQPALVWSLAPLGAVGLALVLAYTPWLTRRPWLCLLAPGLGFGPLMVLGTQVVLAGQISLSAALLSLVPFFLCNNLLLLNQFPDIEADRSVGRLTLPMLLGRAGAVQVLGVQWLLAFAGLLVCVLAGWLPAGAAAGLLGALPALRAWWLLRRDADDLECLLPAMGLNVAVSVATPLLMAVGMLVGG</sequence>
<keyword evidence="2" id="KW-0808">Transferase</keyword>
<feature type="transmembrane region" description="Helical" evidence="6">
    <location>
        <begin position="177"/>
        <end position="196"/>
    </location>
</feature>
<accession>A0ABS6N0X0</accession>
<comment type="subcellular location">
    <subcellularLocation>
        <location evidence="1">Membrane</location>
        <topology evidence="1">Multi-pass membrane protein</topology>
    </subcellularLocation>
</comment>
<feature type="transmembrane region" description="Helical" evidence="6">
    <location>
        <begin position="99"/>
        <end position="117"/>
    </location>
</feature>
<evidence type="ECO:0000313" key="7">
    <source>
        <dbReference type="EMBL" id="MBV2134693.1"/>
    </source>
</evidence>
<evidence type="ECO:0000256" key="2">
    <source>
        <dbReference type="ARBA" id="ARBA00022679"/>
    </source>
</evidence>
<evidence type="ECO:0000256" key="6">
    <source>
        <dbReference type="SAM" id="Phobius"/>
    </source>
</evidence>
<feature type="transmembrane region" description="Helical" evidence="6">
    <location>
        <begin position="245"/>
        <end position="265"/>
    </location>
</feature>